<reference evidence="10 11" key="1">
    <citation type="submission" date="2009-11" db="EMBL/GenBank/DDBJ databases">
        <title>Annotation of Allomyces macrogynus ATCC 38327.</title>
        <authorList>
            <consortium name="The Broad Institute Genome Sequencing Platform"/>
            <person name="Russ C."/>
            <person name="Cuomo C."/>
            <person name="Burger G."/>
            <person name="Gray M.W."/>
            <person name="Holland P.W.H."/>
            <person name="King N."/>
            <person name="Lang F.B.F."/>
            <person name="Roger A.J."/>
            <person name="Ruiz-Trillo I."/>
            <person name="Young S.K."/>
            <person name="Zeng Q."/>
            <person name="Gargeya S."/>
            <person name="Fitzgerald M."/>
            <person name="Haas B."/>
            <person name="Abouelleil A."/>
            <person name="Alvarado L."/>
            <person name="Arachchi H.M."/>
            <person name="Berlin A."/>
            <person name="Chapman S.B."/>
            <person name="Gearin G."/>
            <person name="Goldberg J."/>
            <person name="Griggs A."/>
            <person name="Gujja S."/>
            <person name="Hansen M."/>
            <person name="Heiman D."/>
            <person name="Howarth C."/>
            <person name="Larimer J."/>
            <person name="Lui A."/>
            <person name="MacDonald P.J.P."/>
            <person name="McCowen C."/>
            <person name="Montmayeur A."/>
            <person name="Murphy C."/>
            <person name="Neiman D."/>
            <person name="Pearson M."/>
            <person name="Priest M."/>
            <person name="Roberts A."/>
            <person name="Saif S."/>
            <person name="Shea T."/>
            <person name="Sisk P."/>
            <person name="Stolte C."/>
            <person name="Sykes S."/>
            <person name="Wortman J."/>
            <person name="Nusbaum C."/>
            <person name="Birren B."/>
        </authorList>
    </citation>
    <scope>NUCLEOTIDE SEQUENCE [LARGE SCALE GENOMIC DNA]</scope>
    <source>
        <strain evidence="10 11">ATCC 38327</strain>
    </source>
</reference>
<evidence type="ECO:0000256" key="9">
    <source>
        <dbReference type="SAM" id="MobiDB-lite"/>
    </source>
</evidence>
<evidence type="ECO:0000256" key="1">
    <source>
        <dbReference type="ARBA" id="ARBA00004123"/>
    </source>
</evidence>
<evidence type="ECO:0000256" key="5">
    <source>
        <dbReference type="ARBA" id="ARBA00022552"/>
    </source>
</evidence>
<dbReference type="GO" id="GO:0003723">
    <property type="term" value="F:RNA binding"/>
    <property type="evidence" value="ECO:0007669"/>
    <property type="project" value="UniProtKB-KW"/>
</dbReference>
<feature type="region of interest" description="Disordered" evidence="9">
    <location>
        <begin position="278"/>
        <end position="376"/>
    </location>
</feature>
<dbReference type="Pfam" id="PF04410">
    <property type="entry name" value="Gar1"/>
    <property type="match status" value="1"/>
</dbReference>
<dbReference type="STRING" id="578462.A0A0L0SS92"/>
<feature type="compositionally biased region" description="Acidic residues" evidence="9">
    <location>
        <begin position="79"/>
        <end position="94"/>
    </location>
</feature>
<dbReference type="eggNOG" id="KOG2236">
    <property type="taxonomic scope" value="Eukaryota"/>
</dbReference>
<keyword evidence="8" id="KW-0539">Nucleus</keyword>
<reference evidence="11" key="2">
    <citation type="submission" date="2009-11" db="EMBL/GenBank/DDBJ databases">
        <title>The Genome Sequence of Allomyces macrogynus strain ATCC 38327.</title>
        <authorList>
            <consortium name="The Broad Institute Genome Sequencing Platform"/>
            <person name="Russ C."/>
            <person name="Cuomo C."/>
            <person name="Shea T."/>
            <person name="Young S.K."/>
            <person name="Zeng Q."/>
            <person name="Koehrsen M."/>
            <person name="Haas B."/>
            <person name="Borodovsky M."/>
            <person name="Guigo R."/>
            <person name="Alvarado L."/>
            <person name="Berlin A."/>
            <person name="Borenstein D."/>
            <person name="Chen Z."/>
            <person name="Engels R."/>
            <person name="Freedman E."/>
            <person name="Gellesch M."/>
            <person name="Goldberg J."/>
            <person name="Griggs A."/>
            <person name="Gujja S."/>
            <person name="Heiman D."/>
            <person name="Hepburn T."/>
            <person name="Howarth C."/>
            <person name="Jen D."/>
            <person name="Larson L."/>
            <person name="Lewis B."/>
            <person name="Mehta T."/>
            <person name="Park D."/>
            <person name="Pearson M."/>
            <person name="Roberts A."/>
            <person name="Saif S."/>
            <person name="Shenoy N."/>
            <person name="Sisk P."/>
            <person name="Stolte C."/>
            <person name="Sykes S."/>
            <person name="Walk T."/>
            <person name="White J."/>
            <person name="Yandava C."/>
            <person name="Burger G."/>
            <person name="Gray M.W."/>
            <person name="Holland P.W.H."/>
            <person name="King N."/>
            <person name="Lang F.B.F."/>
            <person name="Roger A.J."/>
            <person name="Ruiz-Trillo I."/>
            <person name="Lander E."/>
            <person name="Nusbaum C."/>
        </authorList>
    </citation>
    <scope>NUCLEOTIDE SEQUENCE [LARGE SCALE GENOMIC DNA]</scope>
    <source>
        <strain evidence="11">ATCC 38327</strain>
    </source>
</reference>
<dbReference type="OMA" id="PLYQIRF"/>
<keyword evidence="7" id="KW-0694">RNA-binding</keyword>
<comment type="similarity">
    <text evidence="2">Belongs to the NAF1 family.</text>
</comment>
<feature type="compositionally biased region" description="Acidic residues" evidence="9">
    <location>
        <begin position="13"/>
        <end position="25"/>
    </location>
</feature>
<dbReference type="PANTHER" id="PTHR31633:SF1">
    <property type="entry name" value="H_ACA RIBONUCLEOPROTEIN COMPLEX NON-CORE SUBUNIT NAF1"/>
    <property type="match status" value="1"/>
</dbReference>
<evidence type="ECO:0000256" key="6">
    <source>
        <dbReference type="ARBA" id="ARBA00022553"/>
    </source>
</evidence>
<keyword evidence="5" id="KW-0698">rRNA processing</keyword>
<feature type="region of interest" description="Disordered" evidence="9">
    <location>
        <begin position="392"/>
        <end position="478"/>
    </location>
</feature>
<evidence type="ECO:0000313" key="11">
    <source>
        <dbReference type="Proteomes" id="UP000054350"/>
    </source>
</evidence>
<feature type="region of interest" description="Disordered" evidence="9">
    <location>
        <begin position="128"/>
        <end position="153"/>
    </location>
</feature>
<keyword evidence="4" id="KW-0690">Ribosome biogenesis</keyword>
<dbReference type="GO" id="GO:0005732">
    <property type="term" value="C:sno(s)RNA-containing ribonucleoprotein complex"/>
    <property type="evidence" value="ECO:0007669"/>
    <property type="project" value="InterPro"/>
</dbReference>
<name>A0A0L0SS92_ALLM3</name>
<dbReference type="Proteomes" id="UP000054350">
    <property type="component" value="Unassembled WGS sequence"/>
</dbReference>
<dbReference type="AlphaFoldDB" id="A0A0L0SS92"/>
<dbReference type="EMBL" id="GG745347">
    <property type="protein sequence ID" value="KNE65372.1"/>
    <property type="molecule type" value="Genomic_DNA"/>
</dbReference>
<evidence type="ECO:0000256" key="3">
    <source>
        <dbReference type="ARBA" id="ARBA00021438"/>
    </source>
</evidence>
<feature type="compositionally biased region" description="Acidic residues" evidence="9">
    <location>
        <begin position="106"/>
        <end position="115"/>
    </location>
</feature>
<dbReference type="Gene3D" id="2.40.10.230">
    <property type="entry name" value="Probable tRNA pseudouridine synthase domain"/>
    <property type="match status" value="1"/>
</dbReference>
<feature type="compositionally biased region" description="Low complexity" evidence="9">
    <location>
        <begin position="61"/>
        <end position="78"/>
    </location>
</feature>
<feature type="compositionally biased region" description="Pro residues" evidence="9">
    <location>
        <begin position="453"/>
        <end position="462"/>
    </location>
</feature>
<evidence type="ECO:0000256" key="2">
    <source>
        <dbReference type="ARBA" id="ARBA00009801"/>
    </source>
</evidence>
<keyword evidence="6" id="KW-0597">Phosphoprotein</keyword>
<evidence type="ECO:0000256" key="7">
    <source>
        <dbReference type="ARBA" id="ARBA00022884"/>
    </source>
</evidence>
<dbReference type="OrthoDB" id="21550at2759"/>
<evidence type="ECO:0000313" key="10">
    <source>
        <dbReference type="EMBL" id="KNE65372.1"/>
    </source>
</evidence>
<proteinExistence type="inferred from homology"/>
<accession>A0A0L0SS92</accession>
<feature type="compositionally biased region" description="Acidic residues" evidence="9">
    <location>
        <begin position="278"/>
        <end position="291"/>
    </location>
</feature>
<dbReference type="GO" id="GO:0001522">
    <property type="term" value="P:pseudouridine synthesis"/>
    <property type="evidence" value="ECO:0007669"/>
    <property type="project" value="InterPro"/>
</dbReference>
<evidence type="ECO:0000256" key="8">
    <source>
        <dbReference type="ARBA" id="ARBA00023242"/>
    </source>
</evidence>
<dbReference type="SUPFAM" id="SSF50447">
    <property type="entry name" value="Translation proteins"/>
    <property type="match status" value="1"/>
</dbReference>
<dbReference type="InterPro" id="IPR040309">
    <property type="entry name" value="Naf1"/>
</dbReference>
<sequence length="568" mass="60240">MSDLQEGELVLLMDDEALEEGELDDSAMAMDMDPPAVDAPQQRLATKTVETVQHDVTMEDTPVAESTAAAPTSTASDSDSSDADDEDSDSDSDSDMSSSSGSSSDSDSDGSDIEDDDEFLRNLAAVSKSAGLDDEDDGGAAAVRTGPATQNEIKKPVIEPVDIPINEHMHLEYAGVVQAIVEDQVVVAASQPGTVRVLDDGTVMVFEDRSVLGRIWETFGPVASPLHSIRFVSPVDIDRERVAIGKKVYFIPDYSVWALTEQLKSMKGSDASNMYDEEVNEEDLEFSDDEKEMAHRAALKQARRARHAANAGDAPHHANQYGQAPKRPRHGPPTRNFGGNGPSLPNAEPFRYQPLGRGRGSVPPPAPPAATAPAGGSLSISALFDQHIGASTASRDPWAEPPRQQQQRPSHPPRPSGPSAGTELRSSAPAATSAPPTPAPNSVPVASLQSPAYQPPVLPQQPPVQQSQQPQPQPQQSQQHYLYSMNVALPAGMLPSHVGGYMSQFAGAPAGFVAPQPAMQPVYVEPQMAPQHGQGAVAPPARAAVGRVKVLAPGVLGVKFEQREEGTE</sequence>
<dbReference type="InterPro" id="IPR007504">
    <property type="entry name" value="H/ACA_rnp_Gar1/Naf1"/>
</dbReference>
<organism evidence="10 11">
    <name type="scientific">Allomyces macrogynus (strain ATCC 38327)</name>
    <name type="common">Allomyces javanicus var. macrogynus</name>
    <dbReference type="NCBI Taxonomy" id="578462"/>
    <lineage>
        <taxon>Eukaryota</taxon>
        <taxon>Fungi</taxon>
        <taxon>Fungi incertae sedis</taxon>
        <taxon>Blastocladiomycota</taxon>
        <taxon>Blastocladiomycetes</taxon>
        <taxon>Blastocladiales</taxon>
        <taxon>Blastocladiaceae</taxon>
        <taxon>Allomyces</taxon>
    </lineage>
</organism>
<feature type="compositionally biased region" description="Low complexity" evidence="9">
    <location>
        <begin position="95"/>
        <end position="105"/>
    </location>
</feature>
<keyword evidence="11" id="KW-1185">Reference proteome</keyword>
<gene>
    <name evidence="10" type="ORF">AMAG_11010</name>
</gene>
<comment type="subcellular location">
    <subcellularLocation>
        <location evidence="1">Nucleus</location>
    </subcellularLocation>
</comment>
<dbReference type="GO" id="GO:0005634">
    <property type="term" value="C:nucleus"/>
    <property type="evidence" value="ECO:0007669"/>
    <property type="project" value="UniProtKB-SubCell"/>
</dbReference>
<protein>
    <recommendedName>
        <fullName evidence="3">H/ACA ribonucleoprotein complex non-core subunit NAF1</fullName>
    </recommendedName>
</protein>
<dbReference type="VEuPathDB" id="FungiDB:AMAG_11010"/>
<dbReference type="InterPro" id="IPR009000">
    <property type="entry name" value="Transl_B-barrel_sf"/>
</dbReference>
<dbReference type="GO" id="GO:0006364">
    <property type="term" value="P:rRNA processing"/>
    <property type="evidence" value="ECO:0007669"/>
    <property type="project" value="UniProtKB-KW"/>
</dbReference>
<feature type="compositionally biased region" description="Low complexity" evidence="9">
    <location>
        <begin position="463"/>
        <end position="478"/>
    </location>
</feature>
<evidence type="ECO:0000256" key="4">
    <source>
        <dbReference type="ARBA" id="ARBA00022517"/>
    </source>
</evidence>
<dbReference type="InterPro" id="IPR038664">
    <property type="entry name" value="Gar1/Naf1_Cbf5-bd_sf"/>
</dbReference>
<feature type="compositionally biased region" description="Basic residues" evidence="9">
    <location>
        <begin position="297"/>
        <end position="307"/>
    </location>
</feature>
<feature type="compositionally biased region" description="Low complexity" evidence="9">
    <location>
        <begin position="26"/>
        <end position="40"/>
    </location>
</feature>
<dbReference type="PANTHER" id="PTHR31633">
    <property type="entry name" value="H/ACA RIBONUCLEOPROTEIN COMPLEX NON-CORE SUBUNIT NAF1"/>
    <property type="match status" value="1"/>
</dbReference>
<dbReference type="GO" id="GO:0000493">
    <property type="term" value="P:box H/ACA snoRNP assembly"/>
    <property type="evidence" value="ECO:0007669"/>
    <property type="project" value="InterPro"/>
</dbReference>
<feature type="region of interest" description="Disordered" evidence="9">
    <location>
        <begin position="1"/>
        <end position="115"/>
    </location>
</feature>